<dbReference type="CDD" id="cd00102">
    <property type="entry name" value="IPT"/>
    <property type="match status" value="1"/>
</dbReference>
<evidence type="ECO:0000259" key="2">
    <source>
        <dbReference type="Pfam" id="PF08522"/>
    </source>
</evidence>
<feature type="domain" description="IPT/TIG" evidence="1">
    <location>
        <begin position="211"/>
        <end position="256"/>
    </location>
</feature>
<dbReference type="InterPro" id="IPR013783">
    <property type="entry name" value="Ig-like_fold"/>
</dbReference>
<organism evidence="3 4">
    <name type="scientific">Sphingobacterium corticis</name>
    <dbReference type="NCBI Taxonomy" id="1812823"/>
    <lineage>
        <taxon>Bacteria</taxon>
        <taxon>Pseudomonadati</taxon>
        <taxon>Bacteroidota</taxon>
        <taxon>Sphingobacteriia</taxon>
        <taxon>Sphingobacteriales</taxon>
        <taxon>Sphingobacteriaceae</taxon>
        <taxon>Sphingobacterium</taxon>
    </lineage>
</organism>
<feature type="domain" description="BT-3987-like N-terminal" evidence="2">
    <location>
        <begin position="74"/>
        <end position="158"/>
    </location>
</feature>
<name>A0ABW5NJP6_9SPHI</name>
<dbReference type="InterPro" id="IPR002909">
    <property type="entry name" value="IPT_dom"/>
</dbReference>
<gene>
    <name evidence="3" type="ORF">ACFSQ3_05780</name>
</gene>
<accession>A0ABW5NJP6</accession>
<sequence length="444" mass="48176">MIKKMELRNNIKQLGAGLCALMLGMFMSSCEQEDQAKEYGISSIYMPQSVNVSLGLNALFPVPNSSNYESSTGYNYIVDSEAGTTNVLLGVMLSGSHTSAYSVEIVSDKDTINDLISKGTLGENYIALPENLFKLPANIDVPESGRATFQLSIQNSVITNPEYFDKHLIAAVRLRNPSKYALHESNAVTIVDLHIAGLFPSARRVSDYAVRGGSIITIEGQNLKDVSELKLTGTEIAIPITNQSANSITVEMPELGAFTRGTIDLVTPFGTTKSAFEIFNIDQALQVFADAYGEGVAANTDGDDYGSRQSVSTTTKRRGTSSLAITYFGNNYSPGGLINNAGFIDQGYEYIVFWAKSTTNGNNNGGIQMSLMGDGMPAGYGNDFAGAAIVVGPEWTFYKIPIGKTSATPMWSKGSSFRKFGWRLNNWNVPNDETVYFDDVMFIK</sequence>
<proteinExistence type="predicted"/>
<evidence type="ECO:0000313" key="4">
    <source>
        <dbReference type="Proteomes" id="UP001597393"/>
    </source>
</evidence>
<protein>
    <submittedName>
        <fullName evidence="3">BT_3987 domain-containing protein</fullName>
    </submittedName>
</protein>
<dbReference type="InterPro" id="IPR013728">
    <property type="entry name" value="BT_3987-like_N"/>
</dbReference>
<keyword evidence="4" id="KW-1185">Reference proteome</keyword>
<dbReference type="Gene3D" id="2.60.40.10">
    <property type="entry name" value="Immunoglobulins"/>
    <property type="match status" value="1"/>
</dbReference>
<reference evidence="4" key="1">
    <citation type="journal article" date="2019" name="Int. J. Syst. Evol. Microbiol.">
        <title>The Global Catalogue of Microorganisms (GCM) 10K type strain sequencing project: providing services to taxonomists for standard genome sequencing and annotation.</title>
        <authorList>
            <consortium name="The Broad Institute Genomics Platform"/>
            <consortium name="The Broad Institute Genome Sequencing Center for Infectious Disease"/>
            <person name="Wu L."/>
            <person name="Ma J."/>
        </authorList>
    </citation>
    <scope>NUCLEOTIDE SEQUENCE [LARGE SCALE GENOMIC DNA]</scope>
    <source>
        <strain evidence="4">KCTC 42248</strain>
    </source>
</reference>
<evidence type="ECO:0000313" key="3">
    <source>
        <dbReference type="EMBL" id="MFD2598457.1"/>
    </source>
</evidence>
<dbReference type="Pfam" id="PF01833">
    <property type="entry name" value="TIG"/>
    <property type="match status" value="1"/>
</dbReference>
<dbReference type="Pfam" id="PF08522">
    <property type="entry name" value="BT_3987-like_N"/>
    <property type="match status" value="1"/>
</dbReference>
<dbReference type="PROSITE" id="PS51257">
    <property type="entry name" value="PROKAR_LIPOPROTEIN"/>
    <property type="match status" value="1"/>
</dbReference>
<comment type="caution">
    <text evidence="3">The sequence shown here is derived from an EMBL/GenBank/DDBJ whole genome shotgun (WGS) entry which is preliminary data.</text>
</comment>
<dbReference type="EMBL" id="JBHUMA010000004">
    <property type="protein sequence ID" value="MFD2598457.1"/>
    <property type="molecule type" value="Genomic_DNA"/>
</dbReference>
<evidence type="ECO:0000259" key="1">
    <source>
        <dbReference type="Pfam" id="PF01833"/>
    </source>
</evidence>
<dbReference type="Proteomes" id="UP001597393">
    <property type="component" value="Unassembled WGS sequence"/>
</dbReference>